<dbReference type="KEGG" id="bsa:Bacsa_0638"/>
<accession>F0R0J8</accession>
<dbReference type="STRING" id="667015.Bacsa_0638"/>
<reference evidence="1 2" key="1">
    <citation type="journal article" date="2011" name="Stand. Genomic Sci.">
        <title>Complete genome sequence of Bacteroides salanitronis type strain (BL78).</title>
        <authorList>
            <person name="Gronow S."/>
            <person name="Held B."/>
            <person name="Lucas S."/>
            <person name="Lapidus A."/>
            <person name="Del Rio T.G."/>
            <person name="Nolan M."/>
            <person name="Tice H."/>
            <person name="Deshpande S."/>
            <person name="Cheng J.F."/>
            <person name="Pitluck S."/>
            <person name="Liolios K."/>
            <person name="Pagani I."/>
            <person name="Ivanova N."/>
            <person name="Mavromatis K."/>
            <person name="Pati A."/>
            <person name="Tapia R."/>
            <person name="Han C."/>
            <person name="Goodwin L."/>
            <person name="Chen A."/>
            <person name="Palaniappan K."/>
            <person name="Land M."/>
            <person name="Hauser L."/>
            <person name="Chang Y.J."/>
            <person name="Jeffries C.D."/>
            <person name="Brambilla E.M."/>
            <person name="Rohde M."/>
            <person name="Goker M."/>
            <person name="Detter J.C."/>
            <person name="Woyke T."/>
            <person name="Bristow J."/>
            <person name="Markowitz V."/>
            <person name="Hugenholtz P."/>
            <person name="Kyrpides N.C."/>
            <person name="Klenk H.P."/>
            <person name="Eisen J.A."/>
        </authorList>
    </citation>
    <scope>NUCLEOTIDE SEQUENCE [LARGE SCALE GENOMIC DNA]</scope>
    <source>
        <strain evidence="1 2">DSM 18170</strain>
    </source>
</reference>
<organism evidence="1 2">
    <name type="scientific">Phocaeicola salanitronis (strain DSM 18170 / JCM 13657 / CCUG 60908 / BL78)</name>
    <name type="common">Bacteroides salanitronis</name>
    <dbReference type="NCBI Taxonomy" id="667015"/>
    <lineage>
        <taxon>Bacteria</taxon>
        <taxon>Pseudomonadati</taxon>
        <taxon>Bacteroidota</taxon>
        <taxon>Bacteroidia</taxon>
        <taxon>Bacteroidales</taxon>
        <taxon>Bacteroidaceae</taxon>
        <taxon>Phocaeicola</taxon>
    </lineage>
</organism>
<evidence type="ECO:0000313" key="1">
    <source>
        <dbReference type="EMBL" id="ADY35234.1"/>
    </source>
</evidence>
<gene>
    <name evidence="1" type="ordered locus">Bacsa_0638</name>
</gene>
<protein>
    <submittedName>
        <fullName evidence="1">Uncharacterized protein</fullName>
    </submittedName>
</protein>
<dbReference type="EMBL" id="CP002530">
    <property type="protein sequence ID" value="ADY35234.1"/>
    <property type="molecule type" value="Genomic_DNA"/>
</dbReference>
<keyword evidence="2" id="KW-1185">Reference proteome</keyword>
<dbReference type="HOGENOM" id="CLU_3247510_0_0_10"/>
<dbReference type="AlphaFoldDB" id="F0R0J8"/>
<proteinExistence type="predicted"/>
<sequence>MNPLNQWTCTPRQTCNPARLRLKFMYVTLLFMDVWVKIRVQR</sequence>
<name>F0R0J8_PHOSB</name>
<dbReference type="Proteomes" id="UP000007486">
    <property type="component" value="Chromosome"/>
</dbReference>
<evidence type="ECO:0000313" key="2">
    <source>
        <dbReference type="Proteomes" id="UP000007486"/>
    </source>
</evidence>